<comment type="subunit">
    <text evidence="3">The complex is composed of two ATP-binding proteins (UgpC), two transmembrane proteins (UgpA and UgpE) and a solute-binding protein (UgpB).</text>
</comment>
<dbReference type="EMBL" id="JAUKWQ010000002">
    <property type="protein sequence ID" value="MDO1582485.1"/>
    <property type="molecule type" value="Genomic_DNA"/>
</dbReference>
<gene>
    <name evidence="10" type="ORF">Q2T52_10270</name>
</gene>
<dbReference type="Proteomes" id="UP001169006">
    <property type="component" value="Unassembled WGS sequence"/>
</dbReference>
<dbReference type="Pfam" id="PF13416">
    <property type="entry name" value="SBP_bac_8"/>
    <property type="match status" value="1"/>
</dbReference>
<evidence type="ECO:0000256" key="2">
    <source>
        <dbReference type="ARBA" id="ARBA00008520"/>
    </source>
</evidence>
<dbReference type="Gene3D" id="3.40.190.10">
    <property type="entry name" value="Periplasmic binding protein-like II"/>
    <property type="match status" value="2"/>
</dbReference>
<dbReference type="InterPro" id="IPR050490">
    <property type="entry name" value="Bact_solute-bd_prot1"/>
</dbReference>
<dbReference type="SUPFAM" id="SSF53850">
    <property type="entry name" value="Periplasmic binding protein-like II"/>
    <property type="match status" value="1"/>
</dbReference>
<evidence type="ECO:0000256" key="5">
    <source>
        <dbReference type="ARBA" id="ARBA00022448"/>
    </source>
</evidence>
<reference evidence="10" key="2">
    <citation type="submission" date="2023-07" db="EMBL/GenBank/DDBJ databases">
        <authorList>
            <person name="Sun H."/>
        </authorList>
    </citation>
    <scope>NUCLEOTIDE SEQUENCE</scope>
    <source>
        <strain evidence="10">05753</strain>
    </source>
</reference>
<accession>A0ABT8SW07</accession>
<dbReference type="InterPro" id="IPR006059">
    <property type="entry name" value="SBP"/>
</dbReference>
<comment type="similarity">
    <text evidence="2">Belongs to the bacterial solute-binding protein 1 family.</text>
</comment>
<evidence type="ECO:0000256" key="7">
    <source>
        <dbReference type="ARBA" id="ARBA00022764"/>
    </source>
</evidence>
<protein>
    <recommendedName>
        <fullName evidence="4">sn-glycerol-3-phosphate-binding periplasmic protein UgpB</fullName>
    </recommendedName>
</protein>
<evidence type="ECO:0000313" key="11">
    <source>
        <dbReference type="Proteomes" id="UP001169006"/>
    </source>
</evidence>
<sequence length="419" mass="45268">MIRKLHAAVAVSVFALLAVGSSAEAATTVKFWHTFNKTNGEALTKIIASFEAAHPDIHVEQEFVGNYNDMVAKLQAGIPARRTPDAVILEITRYGLFANNNVLTDLTPYVDADPLKNDLYDFAREIGTIKGKNYVVPFNSSTPVLYFNKDIFTRAGLSVDTPLKTFDDVLAAAKTIQAKLGSEGISGIGAPGQFARWGLVMSNDSELIDPKTNDILLDKPNTIEAYQWMASLVSQHKVASPDGVTDEDKGNALFMAGKVGIDMDSTGSYGGRKKALGDNLVVRPMPCNKVCSVPIGGAGIGIMASSPKEVQDAAYKFVSYAASPEANAIWFAATGYLPINKKSATLAVTLKALETQPGIDVAINSLPYAHGRARTTVVTWMRTNEYKVWQSIALGQRKADEALKDFAEQTRKENQRAGN</sequence>
<evidence type="ECO:0000256" key="4">
    <source>
        <dbReference type="ARBA" id="ARBA00017470"/>
    </source>
</evidence>
<dbReference type="CDD" id="cd14748">
    <property type="entry name" value="PBP2_UgpB"/>
    <property type="match status" value="1"/>
</dbReference>
<dbReference type="RefSeq" id="WP_302076626.1">
    <property type="nucleotide sequence ID" value="NZ_JAUKWQ010000002.1"/>
</dbReference>
<comment type="function">
    <text evidence="8">Part of the ABC transporter complex UgpBAEC involved in sn-glycerol-3-phosphate (G3P) import. Binds G3P.</text>
</comment>
<name>A0ABT8SW07_9HYPH</name>
<evidence type="ECO:0000256" key="8">
    <source>
        <dbReference type="ARBA" id="ARBA00034473"/>
    </source>
</evidence>
<keyword evidence="7" id="KW-0574">Periplasm</keyword>
<keyword evidence="6 9" id="KW-0732">Signal</keyword>
<evidence type="ECO:0000256" key="3">
    <source>
        <dbReference type="ARBA" id="ARBA00011557"/>
    </source>
</evidence>
<proteinExistence type="inferred from homology"/>
<feature type="chain" id="PRO_5046549057" description="sn-glycerol-3-phosphate-binding periplasmic protein UgpB" evidence="9">
    <location>
        <begin position="26"/>
        <end position="419"/>
    </location>
</feature>
<keyword evidence="11" id="KW-1185">Reference proteome</keyword>
<evidence type="ECO:0000256" key="1">
    <source>
        <dbReference type="ARBA" id="ARBA00004418"/>
    </source>
</evidence>
<keyword evidence="5" id="KW-0813">Transport</keyword>
<evidence type="ECO:0000256" key="6">
    <source>
        <dbReference type="ARBA" id="ARBA00022729"/>
    </source>
</evidence>
<evidence type="ECO:0000256" key="9">
    <source>
        <dbReference type="SAM" id="SignalP"/>
    </source>
</evidence>
<reference evidence="10" key="1">
    <citation type="journal article" date="2015" name="Int. J. Syst. Evol. Microbiol.">
        <title>Rhizobium oryzicola sp. nov., potential plant-growth-promoting endophytic bacteria isolated from rice roots.</title>
        <authorList>
            <person name="Zhang X.X."/>
            <person name="Gao J.S."/>
            <person name="Cao Y.H."/>
            <person name="Sheirdil R.A."/>
            <person name="Wang X.C."/>
            <person name="Zhang L."/>
        </authorList>
    </citation>
    <scope>NUCLEOTIDE SEQUENCE</scope>
    <source>
        <strain evidence="10">05753</strain>
    </source>
</reference>
<feature type="signal peptide" evidence="9">
    <location>
        <begin position="1"/>
        <end position="25"/>
    </location>
</feature>
<organism evidence="10 11">
    <name type="scientific">Rhizobium oryzicola</name>
    <dbReference type="NCBI Taxonomy" id="1232668"/>
    <lineage>
        <taxon>Bacteria</taxon>
        <taxon>Pseudomonadati</taxon>
        <taxon>Pseudomonadota</taxon>
        <taxon>Alphaproteobacteria</taxon>
        <taxon>Hyphomicrobiales</taxon>
        <taxon>Rhizobiaceae</taxon>
        <taxon>Rhizobium/Agrobacterium group</taxon>
        <taxon>Rhizobium</taxon>
    </lineage>
</organism>
<dbReference type="PANTHER" id="PTHR43649:SF31">
    <property type="entry name" value="SN-GLYCEROL-3-PHOSPHATE-BINDING PERIPLASMIC PROTEIN UGPB"/>
    <property type="match status" value="1"/>
</dbReference>
<comment type="caution">
    <text evidence="10">The sequence shown here is derived from an EMBL/GenBank/DDBJ whole genome shotgun (WGS) entry which is preliminary data.</text>
</comment>
<comment type="subcellular location">
    <subcellularLocation>
        <location evidence="1">Periplasm</location>
    </subcellularLocation>
</comment>
<dbReference type="PANTHER" id="PTHR43649">
    <property type="entry name" value="ARABINOSE-BINDING PROTEIN-RELATED"/>
    <property type="match status" value="1"/>
</dbReference>
<evidence type="ECO:0000313" key="10">
    <source>
        <dbReference type="EMBL" id="MDO1582485.1"/>
    </source>
</evidence>